<evidence type="ECO:0000313" key="5">
    <source>
        <dbReference type="Proteomes" id="UP001341297"/>
    </source>
</evidence>
<dbReference type="Proteomes" id="UP001341297">
    <property type="component" value="Unassembled WGS sequence"/>
</dbReference>
<dbReference type="SUPFAM" id="SSF47413">
    <property type="entry name" value="lambda repressor-like DNA-binding domains"/>
    <property type="match status" value="1"/>
</dbReference>
<proteinExistence type="predicted"/>
<feature type="domain" description="HTH cro/C1-type" evidence="1">
    <location>
        <begin position="43"/>
        <end position="93"/>
    </location>
</feature>
<accession>A0A0T6BJB2</accession>
<comment type="caution">
    <text evidence="2">The sequence shown here is derived from an EMBL/GenBank/DDBJ whole genome shotgun (WGS) entry which is preliminary data.</text>
</comment>
<dbReference type="GO" id="GO:0003677">
    <property type="term" value="F:DNA binding"/>
    <property type="evidence" value="ECO:0007669"/>
    <property type="project" value="InterPro"/>
</dbReference>
<protein>
    <submittedName>
        <fullName evidence="3">Helix-turn-helix transcriptional regulator</fullName>
    </submittedName>
</protein>
<dbReference type="PROSITE" id="PS50943">
    <property type="entry name" value="HTH_CROC1"/>
    <property type="match status" value="1"/>
</dbReference>
<keyword evidence="5" id="KW-1185">Reference proteome</keyword>
<dbReference type="CDD" id="cd00093">
    <property type="entry name" value="HTH_XRE"/>
    <property type="match status" value="1"/>
</dbReference>
<dbReference type="EMBL" id="LECW02000082">
    <property type="protein sequence ID" value="KRT87052.1"/>
    <property type="molecule type" value="Genomic_DNA"/>
</dbReference>
<dbReference type="RefSeq" id="WP_048354166.1">
    <property type="nucleotide sequence ID" value="NZ_JARRTL010000027.1"/>
</dbReference>
<reference evidence="3 5" key="3">
    <citation type="submission" date="2023-03" db="EMBL/GenBank/DDBJ databases">
        <title>Agriculturally important microbes genome sequencing.</title>
        <authorList>
            <person name="Dunlap C."/>
        </authorList>
    </citation>
    <scope>NUCLEOTIDE SEQUENCE [LARGE SCALE GENOMIC DNA]</scope>
    <source>
        <strain evidence="3 5">CBP-3203</strain>
    </source>
</reference>
<dbReference type="Pfam" id="PF01381">
    <property type="entry name" value="HTH_3"/>
    <property type="match status" value="1"/>
</dbReference>
<evidence type="ECO:0000259" key="1">
    <source>
        <dbReference type="PROSITE" id="PS50943"/>
    </source>
</evidence>
<dbReference type="AlphaFoldDB" id="A0A0T6BJB2"/>
<dbReference type="Gene3D" id="1.10.260.40">
    <property type="entry name" value="lambda repressor-like DNA-binding domains"/>
    <property type="match status" value="1"/>
</dbReference>
<dbReference type="SMART" id="SM00530">
    <property type="entry name" value="HTH_XRE"/>
    <property type="match status" value="1"/>
</dbReference>
<dbReference type="InterPro" id="IPR001387">
    <property type="entry name" value="Cro/C1-type_HTH"/>
</dbReference>
<evidence type="ECO:0000313" key="2">
    <source>
        <dbReference type="EMBL" id="KRT87052.1"/>
    </source>
</evidence>
<reference evidence="2 4" key="1">
    <citation type="journal article" date="2015" name="Int. J. Syst. Evol. Microbiol.">
        <title>Bacillus glycinifermentans sp. nov., isolated from fermented soybean paste.</title>
        <authorList>
            <person name="Kim S.J."/>
            <person name="Dunlap C.A."/>
            <person name="Kwon S.W."/>
            <person name="Rooney A.P."/>
        </authorList>
    </citation>
    <scope>NUCLEOTIDE SEQUENCE [LARGE SCALE GENOMIC DNA]</scope>
    <source>
        <strain evidence="2 4">GO-13</strain>
    </source>
</reference>
<reference evidence="2" key="2">
    <citation type="submission" date="2015-10" db="EMBL/GenBank/DDBJ databases">
        <authorList>
            <person name="Gilbert D.G."/>
        </authorList>
    </citation>
    <scope>NUCLEOTIDE SEQUENCE</scope>
    <source>
        <strain evidence="2">GO-13</strain>
    </source>
</reference>
<evidence type="ECO:0000313" key="3">
    <source>
        <dbReference type="EMBL" id="MEC0487103.1"/>
    </source>
</evidence>
<dbReference type="Proteomes" id="UP000036168">
    <property type="component" value="Unassembled WGS sequence"/>
</dbReference>
<evidence type="ECO:0000313" key="4">
    <source>
        <dbReference type="Proteomes" id="UP000036168"/>
    </source>
</evidence>
<dbReference type="InterPro" id="IPR010982">
    <property type="entry name" value="Lambda_DNA-bd_dom_sf"/>
</dbReference>
<dbReference type="EMBL" id="JARRTL010000027">
    <property type="protein sequence ID" value="MEC0487103.1"/>
    <property type="molecule type" value="Genomic_DNA"/>
</dbReference>
<gene>
    <name evidence="2" type="ORF">AB447_208785</name>
    <name evidence="3" type="ORF">P8828_20325</name>
</gene>
<organism evidence="2 4">
    <name type="scientific">Bacillus glycinifermentans</name>
    <dbReference type="NCBI Taxonomy" id="1664069"/>
    <lineage>
        <taxon>Bacteria</taxon>
        <taxon>Bacillati</taxon>
        <taxon>Bacillota</taxon>
        <taxon>Bacilli</taxon>
        <taxon>Bacillales</taxon>
        <taxon>Bacillaceae</taxon>
        <taxon>Bacillus</taxon>
    </lineage>
</organism>
<name>A0A0T6BJB2_9BACI</name>
<sequence>MARIRKNNLAKEKNKPFVERKRKEINEPLSLQEKLGKLIFGRRVALGLTQKEVARITDMDSRTISSMELGISNSLLSTYEKVLNALDIHANLVYSENSDRAYQLKIEYINFEDLILKNKKSSQ</sequence>